<evidence type="ECO:0000256" key="1">
    <source>
        <dbReference type="ARBA" id="ARBA00023002"/>
    </source>
</evidence>
<evidence type="ECO:0000256" key="2">
    <source>
        <dbReference type="SAM" id="Phobius"/>
    </source>
</evidence>
<evidence type="ECO:0000313" key="4">
    <source>
        <dbReference type="EMBL" id="CAD8769924.1"/>
    </source>
</evidence>
<keyword evidence="2" id="KW-0812">Transmembrane</keyword>
<dbReference type="Gene3D" id="3.40.50.80">
    <property type="entry name" value="Nucleotide-binding domain of ferredoxin-NADP reductase (FNR) module"/>
    <property type="match status" value="1"/>
</dbReference>
<feature type="domain" description="FAD-binding FR-type" evidence="3">
    <location>
        <begin position="27"/>
        <end position="145"/>
    </location>
</feature>
<organism evidence="4">
    <name type="scientific">Polytomella parva</name>
    <dbReference type="NCBI Taxonomy" id="51329"/>
    <lineage>
        <taxon>Eukaryota</taxon>
        <taxon>Viridiplantae</taxon>
        <taxon>Chlorophyta</taxon>
        <taxon>core chlorophytes</taxon>
        <taxon>Chlorophyceae</taxon>
        <taxon>CS clade</taxon>
        <taxon>Chlamydomonadales</taxon>
        <taxon>Chlamydomonadaceae</taxon>
        <taxon>Polytomella</taxon>
    </lineage>
</organism>
<accession>A0A7S0URN6</accession>
<dbReference type="InterPro" id="IPR050369">
    <property type="entry name" value="RBOH/FRE"/>
</dbReference>
<keyword evidence="1" id="KW-0560">Oxidoreductase</keyword>
<evidence type="ECO:0000259" key="3">
    <source>
        <dbReference type="PROSITE" id="PS51384"/>
    </source>
</evidence>
<dbReference type="InterPro" id="IPR013121">
    <property type="entry name" value="Fe_red_NAD-bd_6"/>
</dbReference>
<reference evidence="4" key="1">
    <citation type="submission" date="2021-01" db="EMBL/GenBank/DDBJ databases">
        <authorList>
            <person name="Corre E."/>
            <person name="Pelletier E."/>
            <person name="Niang G."/>
            <person name="Scheremetjew M."/>
            <person name="Finn R."/>
            <person name="Kale V."/>
            <person name="Holt S."/>
            <person name="Cochrane G."/>
            <person name="Meng A."/>
            <person name="Brown T."/>
            <person name="Cohen L."/>
        </authorList>
    </citation>
    <scope>NUCLEOTIDE SEQUENCE</scope>
    <source>
        <strain evidence="4">SAG 63-3</strain>
    </source>
</reference>
<dbReference type="InterPro" id="IPR039261">
    <property type="entry name" value="FNR_nucleotide-bd"/>
</dbReference>
<feature type="transmembrane region" description="Helical" evidence="2">
    <location>
        <begin position="6"/>
        <end position="23"/>
    </location>
</feature>
<feature type="transmembrane region" description="Helical" evidence="2">
    <location>
        <begin position="318"/>
        <end position="341"/>
    </location>
</feature>
<dbReference type="InterPro" id="IPR013112">
    <property type="entry name" value="FAD-bd_8"/>
</dbReference>
<gene>
    <name evidence="4" type="ORF">PPAR00522_LOCUS6323</name>
</gene>
<dbReference type="Pfam" id="PF08030">
    <property type="entry name" value="NAD_binding_6"/>
    <property type="match status" value="1"/>
</dbReference>
<proteinExistence type="predicted"/>
<dbReference type="Pfam" id="PF08022">
    <property type="entry name" value="FAD_binding_8"/>
    <property type="match status" value="1"/>
</dbReference>
<dbReference type="PROSITE" id="PS51384">
    <property type="entry name" value="FAD_FR"/>
    <property type="match status" value="1"/>
</dbReference>
<dbReference type="PANTHER" id="PTHR11972">
    <property type="entry name" value="NADPH OXIDASE"/>
    <property type="match status" value="1"/>
</dbReference>
<dbReference type="PANTHER" id="PTHR11972:SF69">
    <property type="entry name" value="FERRIC REDUCTION OXIDASE 6-RELATED"/>
    <property type="match status" value="1"/>
</dbReference>
<dbReference type="GO" id="GO:0016491">
    <property type="term" value="F:oxidoreductase activity"/>
    <property type="evidence" value="ECO:0007669"/>
    <property type="project" value="UniProtKB-KW"/>
</dbReference>
<keyword evidence="2" id="KW-1133">Transmembrane helix</keyword>
<keyword evidence="2" id="KW-0472">Membrane</keyword>
<dbReference type="InterPro" id="IPR017927">
    <property type="entry name" value="FAD-bd_FR_type"/>
</dbReference>
<sequence length="496" mass="54713">MHVDNIVAYCAPGIVFYLFDVVMRHSQQWYNRTIVSSAINAKLNADSSVVSLNILCEKTFNWVGSDIIFLYAPEISWWQWHPFTTTSAAIPACAVEGGPNNDVRVLQLQIKKYDRWTRDLINRLQNSAAPLTISLSGPYHGASRKWLNYDSLLFIGGGIGATPLLGILRDMIALRAAGVSFGGKDGLPRKVKFIWLCRNGEEFSILGRDILEEVSRPNSWLQIELCNTSKQDGKQVDGTVAVAVTPEASKREEDSIRSRIESNPLTSPYMGGHPFIYIFSLFLSLGGGIGGILLAYTYDANRDLYVEDRTDFSFIGMLQLACLMFGATIPPLVVMLIVRTINVLLAHRRRATTSLVVNDIQDKAVVYTETKDTVSRVSTNNMEDAYAKENGKSSKVTRLISTSILGFQMDRMSGLGQVMGGPLEALMSWGRPNFSNILKGFAEDAYSCEPNSDAGVFIGGPEPMVRAVMSEVTSLNSIFGSNTRAHLDAHPLTHSF</sequence>
<dbReference type="AlphaFoldDB" id="A0A7S0URN6"/>
<dbReference type="CDD" id="cd06186">
    <property type="entry name" value="NOX_Duox_like_FAD_NADP"/>
    <property type="match status" value="1"/>
</dbReference>
<feature type="transmembrane region" description="Helical" evidence="2">
    <location>
        <begin position="275"/>
        <end position="298"/>
    </location>
</feature>
<dbReference type="EMBL" id="HBFM01009949">
    <property type="protein sequence ID" value="CAD8769924.1"/>
    <property type="molecule type" value="Transcribed_RNA"/>
</dbReference>
<protein>
    <recommendedName>
        <fullName evidence="3">FAD-binding FR-type domain-containing protein</fullName>
    </recommendedName>
</protein>
<name>A0A7S0URN6_9CHLO</name>
<dbReference type="GO" id="GO:0005886">
    <property type="term" value="C:plasma membrane"/>
    <property type="evidence" value="ECO:0007669"/>
    <property type="project" value="TreeGrafter"/>
</dbReference>
<dbReference type="SUPFAM" id="SSF52343">
    <property type="entry name" value="Ferredoxin reductase-like, C-terminal NADP-linked domain"/>
    <property type="match status" value="1"/>
</dbReference>